<name>A0A4V4L281_AURPU</name>
<accession>A0A4V4L281</accession>
<sequence>MATTKSLDADSCYQVRAVTEDDTGIEILYQPSNPNIDIVAVHGLGAHPDDTWCKNIGTPESPQWVNWLKDPDMLPSIASNARIMRYGYESAWFGSEAIKQSTTDAAEEFLDDLKGLRGAMIHARLHSKRWPDLLSYTTGLVFFGTPFRGAEGISQSELLQAAIEEHKVVEAQALRIFDPGNDPLRRSGYTRNIMAILGKNAQKSFVVSRSSGCLDESESTQKYRLARTHFDMNKFGKPSERGFVKAAQVIKGMVEAAPRVLLSRLEVDEPKSIAAVRRLVEVTDSSLEEERHESAGKVQEDISTAIELAFQKANFTRDVMTDFRLGPQPAHHAIADVKRILAMVRLDTTVKVNKRTQLRFASHSTSRLVTQALHDSIDLANGKFDIRTTKRSTEAGRDVSFMSVITFTADESQYKQFMLSMHFIQIYGIDGSNVLPPCIIGHTVIPDDAPILQAIRDWNLEEFERLLENGQARVWDCDSEGRSLLNVAICHFNPMMVGYLIAQGLDVNSVEMSFQPSRIRQFDIS</sequence>
<dbReference type="InterPro" id="IPR036770">
    <property type="entry name" value="Ankyrin_rpt-contain_sf"/>
</dbReference>
<proteinExistence type="predicted"/>
<dbReference type="Gene3D" id="1.25.40.20">
    <property type="entry name" value="Ankyrin repeat-containing domain"/>
    <property type="match status" value="1"/>
</dbReference>
<reference evidence="1 2" key="1">
    <citation type="submission" date="2018-10" db="EMBL/GenBank/DDBJ databases">
        <title>Fifty Aureobasidium pullulans genomes reveal a recombining polyextremotolerant generalist.</title>
        <authorList>
            <person name="Gostincar C."/>
            <person name="Turk M."/>
            <person name="Zajc J."/>
            <person name="Gunde-Cimerman N."/>
        </authorList>
    </citation>
    <scope>NUCLEOTIDE SEQUENCE [LARGE SCALE GENOMIC DNA]</scope>
    <source>
        <strain evidence="1 2">EXF-3403</strain>
    </source>
</reference>
<dbReference type="EMBL" id="QZBT01000007">
    <property type="protein sequence ID" value="THZ88386.1"/>
    <property type="molecule type" value="Genomic_DNA"/>
</dbReference>
<dbReference type="PANTHER" id="PTHR48182:SF3">
    <property type="entry name" value="DUF676 DOMAIN-CONTAINING PROTEIN"/>
    <property type="match status" value="1"/>
</dbReference>
<dbReference type="PANTHER" id="PTHR48182">
    <property type="entry name" value="PROTEIN SERAC1"/>
    <property type="match status" value="1"/>
</dbReference>
<protein>
    <submittedName>
        <fullName evidence="1">Uncharacterized protein</fullName>
    </submittedName>
</protein>
<dbReference type="SUPFAM" id="SSF48403">
    <property type="entry name" value="Ankyrin repeat"/>
    <property type="match status" value="1"/>
</dbReference>
<gene>
    <name evidence="1" type="ORF">D6C84_00960</name>
</gene>
<dbReference type="InterPro" id="IPR052374">
    <property type="entry name" value="SERAC1"/>
</dbReference>
<dbReference type="AlphaFoldDB" id="A0A4V4L281"/>
<comment type="caution">
    <text evidence="1">The sequence shown here is derived from an EMBL/GenBank/DDBJ whole genome shotgun (WGS) entry which is preliminary data.</text>
</comment>
<evidence type="ECO:0000313" key="1">
    <source>
        <dbReference type="EMBL" id="THZ88386.1"/>
    </source>
</evidence>
<evidence type="ECO:0000313" key="2">
    <source>
        <dbReference type="Proteomes" id="UP000310039"/>
    </source>
</evidence>
<organism evidence="1 2">
    <name type="scientific">Aureobasidium pullulans</name>
    <name type="common">Black yeast</name>
    <name type="synonym">Pullularia pullulans</name>
    <dbReference type="NCBI Taxonomy" id="5580"/>
    <lineage>
        <taxon>Eukaryota</taxon>
        <taxon>Fungi</taxon>
        <taxon>Dikarya</taxon>
        <taxon>Ascomycota</taxon>
        <taxon>Pezizomycotina</taxon>
        <taxon>Dothideomycetes</taxon>
        <taxon>Dothideomycetidae</taxon>
        <taxon>Dothideales</taxon>
        <taxon>Saccotheciaceae</taxon>
        <taxon>Aureobasidium</taxon>
    </lineage>
</organism>
<dbReference type="Proteomes" id="UP000310039">
    <property type="component" value="Unassembled WGS sequence"/>
</dbReference>